<evidence type="ECO:0000313" key="12">
    <source>
        <dbReference type="EMBL" id="KAG9660085.1"/>
    </source>
</evidence>
<feature type="non-terminal residue" evidence="12">
    <location>
        <position position="1"/>
    </location>
</feature>
<evidence type="ECO:0000313" key="13">
    <source>
        <dbReference type="Proteomes" id="UP000779574"/>
    </source>
</evidence>
<dbReference type="InterPro" id="IPR026258">
    <property type="entry name" value="SRP68"/>
</dbReference>
<keyword evidence="10" id="KW-0175">Coiled coil</keyword>
<evidence type="ECO:0000256" key="6">
    <source>
        <dbReference type="ARBA" id="ARBA00023135"/>
    </source>
</evidence>
<gene>
    <name evidence="12" type="ORF">KCU76_g19622</name>
</gene>
<dbReference type="Proteomes" id="UP000779574">
    <property type="component" value="Unassembled WGS sequence"/>
</dbReference>
<evidence type="ECO:0000256" key="11">
    <source>
        <dbReference type="SAM" id="MobiDB-lite"/>
    </source>
</evidence>
<evidence type="ECO:0000256" key="5">
    <source>
        <dbReference type="ARBA" id="ARBA00022884"/>
    </source>
</evidence>
<sequence length="677" mass="75084">LYTKIAKPALIAKPPPQPANSSRAPPPIGHDSSTPEYFDHTGTRHASMDITAFTVGNRDAALLIADYNAYRKQLSRQLLALRKRLGRSTNKSQKYSNKSTVTAQDVAQNPQTARLLLLSCERAWAHAMHIKSIHSEDNQGNGITGTTRSHFISRFHKAARLAQNLTDILKDPEASKTTTQDLLEAEAYRASLSGAEHFEKQSEGRVNTENPARWDLCLREYSTARVIYATMLAQGNKDLFREILASAVDPAIRYAAYQARLPRSIPVSTVALRYFPKDNSTLVDLLQQLDPNALSETTTETTPQNLGTTNIPNTINWRSMTANIVDASIGQALAAVASAEPELSSYLKSNPSAPTRDRAGAYDDVLIASQDAADATRRAIEELEKEKVDEGDNRMQDLRVTSLAVNYALVSWRVGRNRVLIGSEDGRLFEEKKAKSSKRARDQHKSEPRGSQLARLRERVVLYDSTIQSIDSIKELRGAMRDESFVREVDGKRAYFQALRCLNIAISHALLSEHVNALALLARALELAQQCSSSLPSTSSDSHSAPTLDIHKSQADALQHQLQQLVYRHQALVDLHKFHDNASIAAAKHMSTAAPLVQRLSDFPTPGVNVNLKNLVTYPPKIEPIPVKPLFFDVAWNYIDYPTMGKQVVEAKAAVNNVIAEEKPKEEKKKGWFGFGR</sequence>
<evidence type="ECO:0000256" key="9">
    <source>
        <dbReference type="ARBA" id="ARBA00029498"/>
    </source>
</evidence>
<dbReference type="GO" id="GO:0005730">
    <property type="term" value="C:nucleolus"/>
    <property type="evidence" value="ECO:0007669"/>
    <property type="project" value="UniProtKB-SubCell"/>
</dbReference>
<evidence type="ECO:0000256" key="8">
    <source>
        <dbReference type="ARBA" id="ARBA00023274"/>
    </source>
</evidence>
<dbReference type="GO" id="GO:0005786">
    <property type="term" value="C:signal recognition particle, endoplasmic reticulum targeting"/>
    <property type="evidence" value="ECO:0007669"/>
    <property type="project" value="UniProtKB-KW"/>
</dbReference>
<dbReference type="InterPro" id="IPR034652">
    <property type="entry name" value="SRP68-RBD"/>
</dbReference>
<feature type="region of interest" description="Disordered" evidence="11">
    <location>
        <begin position="431"/>
        <end position="451"/>
    </location>
</feature>
<dbReference type="OrthoDB" id="10255118at2759"/>
<dbReference type="InterPro" id="IPR038253">
    <property type="entry name" value="SRP68_N_sf"/>
</dbReference>
<dbReference type="Gene3D" id="1.10.3450.40">
    <property type="entry name" value="Signal recognition particle, SRP68 subunit, RNA-binding domain"/>
    <property type="match status" value="1"/>
</dbReference>
<dbReference type="PANTHER" id="PTHR12860">
    <property type="entry name" value="SIGNAL RECOGNITION PARTICLE 68 KDA PROTEIN"/>
    <property type="match status" value="1"/>
</dbReference>
<keyword evidence="4" id="KW-0963">Cytoplasm</keyword>
<evidence type="ECO:0000256" key="7">
    <source>
        <dbReference type="ARBA" id="ARBA00023242"/>
    </source>
</evidence>
<dbReference type="EMBL" id="JAHFXF010002079">
    <property type="protein sequence ID" value="KAG9660085.1"/>
    <property type="molecule type" value="Genomic_DNA"/>
</dbReference>
<comment type="caution">
    <text evidence="12">The sequence shown here is derived from an EMBL/GenBank/DDBJ whole genome shotgun (WGS) entry which is preliminary data.</text>
</comment>
<feature type="compositionally biased region" description="Basic and acidic residues" evidence="11">
    <location>
        <begin position="431"/>
        <end position="448"/>
    </location>
</feature>
<keyword evidence="7" id="KW-0539">Nucleus</keyword>
<dbReference type="GO" id="GO:0006614">
    <property type="term" value="P:SRP-dependent cotranslational protein targeting to membrane"/>
    <property type="evidence" value="ECO:0007669"/>
    <property type="project" value="InterPro"/>
</dbReference>
<dbReference type="AlphaFoldDB" id="A0A9P8DWQ3"/>
<evidence type="ECO:0000256" key="4">
    <source>
        <dbReference type="ARBA" id="ARBA00022490"/>
    </source>
</evidence>
<dbReference type="CDD" id="cd15481">
    <property type="entry name" value="SRP68-RBD"/>
    <property type="match status" value="1"/>
</dbReference>
<feature type="compositionally biased region" description="Polar residues" evidence="11">
    <location>
        <begin position="87"/>
        <end position="105"/>
    </location>
</feature>
<evidence type="ECO:0000256" key="3">
    <source>
        <dbReference type="ARBA" id="ARBA00009352"/>
    </source>
</evidence>
<keyword evidence="5" id="KW-0694">RNA-binding</keyword>
<comment type="subcellular location">
    <subcellularLocation>
        <location evidence="1">Cytoplasm</location>
    </subcellularLocation>
    <subcellularLocation>
        <location evidence="2">Nucleus</location>
        <location evidence="2">Nucleolus</location>
    </subcellularLocation>
</comment>
<keyword evidence="6" id="KW-0733">Signal recognition particle</keyword>
<feature type="coiled-coil region" evidence="10">
    <location>
        <begin position="366"/>
        <end position="393"/>
    </location>
</feature>
<proteinExistence type="inferred from homology"/>
<reference evidence="12" key="2">
    <citation type="submission" date="2021-08" db="EMBL/GenBank/DDBJ databases">
        <authorList>
            <person name="Gostincar C."/>
            <person name="Sun X."/>
            <person name="Song Z."/>
            <person name="Gunde-Cimerman N."/>
        </authorList>
    </citation>
    <scope>NUCLEOTIDE SEQUENCE</scope>
    <source>
        <strain evidence="12">EXF-9911</strain>
    </source>
</reference>
<evidence type="ECO:0000256" key="10">
    <source>
        <dbReference type="SAM" id="Coils"/>
    </source>
</evidence>
<feature type="region of interest" description="Disordered" evidence="11">
    <location>
        <begin position="1"/>
        <end position="41"/>
    </location>
</feature>
<keyword evidence="8" id="KW-0687">Ribonucleoprotein</keyword>
<evidence type="ECO:0000256" key="2">
    <source>
        <dbReference type="ARBA" id="ARBA00004604"/>
    </source>
</evidence>
<protein>
    <recommendedName>
        <fullName evidence="9">Signal recognition particle subunit SRP68</fullName>
    </recommendedName>
</protein>
<organism evidence="12 13">
    <name type="scientific">Aureobasidium melanogenum</name>
    <name type="common">Aureobasidium pullulans var. melanogenum</name>
    <dbReference type="NCBI Taxonomy" id="46634"/>
    <lineage>
        <taxon>Eukaryota</taxon>
        <taxon>Fungi</taxon>
        <taxon>Dikarya</taxon>
        <taxon>Ascomycota</taxon>
        <taxon>Pezizomycotina</taxon>
        <taxon>Dothideomycetes</taxon>
        <taxon>Dothideomycetidae</taxon>
        <taxon>Dothideales</taxon>
        <taxon>Saccotheciaceae</taxon>
        <taxon>Aureobasidium</taxon>
    </lineage>
</organism>
<accession>A0A9P8DWQ3</accession>
<dbReference type="GO" id="GO:0030942">
    <property type="term" value="F:endoplasmic reticulum signal peptide binding"/>
    <property type="evidence" value="ECO:0007669"/>
    <property type="project" value="InterPro"/>
</dbReference>
<feature type="compositionally biased region" description="Pro residues" evidence="11">
    <location>
        <begin position="13"/>
        <end position="28"/>
    </location>
</feature>
<dbReference type="Pfam" id="PF16969">
    <property type="entry name" value="SRP68"/>
    <property type="match status" value="1"/>
</dbReference>
<feature type="region of interest" description="Disordered" evidence="11">
    <location>
        <begin position="85"/>
        <end position="105"/>
    </location>
</feature>
<reference evidence="12" key="1">
    <citation type="journal article" date="2021" name="J Fungi (Basel)">
        <title>Virulence traits and population genomics of the black yeast Aureobasidium melanogenum.</title>
        <authorList>
            <person name="Cernosa A."/>
            <person name="Sun X."/>
            <person name="Gostincar C."/>
            <person name="Fang C."/>
            <person name="Gunde-Cimerman N."/>
            <person name="Song Z."/>
        </authorList>
    </citation>
    <scope>NUCLEOTIDE SEQUENCE</scope>
    <source>
        <strain evidence="12">EXF-9911</strain>
    </source>
</reference>
<name>A0A9P8DWQ3_AURME</name>
<feature type="compositionally biased region" description="Low complexity" evidence="11">
    <location>
        <begin position="1"/>
        <end position="12"/>
    </location>
</feature>
<feature type="non-terminal residue" evidence="12">
    <location>
        <position position="677"/>
    </location>
</feature>
<evidence type="ECO:0000256" key="1">
    <source>
        <dbReference type="ARBA" id="ARBA00004496"/>
    </source>
</evidence>
<dbReference type="PIRSF" id="PIRSF038995">
    <property type="entry name" value="SRP68"/>
    <property type="match status" value="1"/>
</dbReference>
<dbReference type="GO" id="GO:0008312">
    <property type="term" value="F:7S RNA binding"/>
    <property type="evidence" value="ECO:0007669"/>
    <property type="project" value="InterPro"/>
</dbReference>
<dbReference type="GO" id="GO:0005047">
    <property type="term" value="F:signal recognition particle binding"/>
    <property type="evidence" value="ECO:0007669"/>
    <property type="project" value="InterPro"/>
</dbReference>
<dbReference type="PANTHER" id="PTHR12860:SF0">
    <property type="entry name" value="SIGNAL RECOGNITION PARTICLE SUBUNIT SRP68"/>
    <property type="match status" value="1"/>
</dbReference>
<comment type="similarity">
    <text evidence="3">Belongs to the SRP68 family.</text>
</comment>